<dbReference type="InterPro" id="IPR001633">
    <property type="entry name" value="EAL_dom"/>
</dbReference>
<keyword evidence="7" id="KW-1185">Reference proteome</keyword>
<dbReference type="InterPro" id="IPR029787">
    <property type="entry name" value="Nucleotide_cyclase"/>
</dbReference>
<dbReference type="Pfam" id="PF00563">
    <property type="entry name" value="EAL"/>
    <property type="match status" value="1"/>
</dbReference>
<accession>A0A4R3HYL9</accession>
<evidence type="ECO:0000259" key="4">
    <source>
        <dbReference type="PROSITE" id="PS50883"/>
    </source>
</evidence>
<dbReference type="SUPFAM" id="SSF55785">
    <property type="entry name" value="PYP-like sensor domain (PAS domain)"/>
    <property type="match status" value="3"/>
</dbReference>
<dbReference type="GO" id="GO:0071111">
    <property type="term" value="F:cyclic-guanylate-specific phosphodiesterase activity"/>
    <property type="evidence" value="ECO:0007669"/>
    <property type="project" value="UniProtKB-EC"/>
</dbReference>
<feature type="domain" description="EAL" evidence="4">
    <location>
        <begin position="566"/>
        <end position="816"/>
    </location>
</feature>
<dbReference type="InterPro" id="IPR035919">
    <property type="entry name" value="EAL_sf"/>
</dbReference>
<proteinExistence type="predicted"/>
<reference evidence="6 7" key="1">
    <citation type="submission" date="2019-03" db="EMBL/GenBank/DDBJ databases">
        <title>Genomic Encyclopedia of Type Strains, Phase IV (KMG-IV): sequencing the most valuable type-strain genomes for metagenomic binning, comparative biology and taxonomic classification.</title>
        <authorList>
            <person name="Goeker M."/>
        </authorList>
    </citation>
    <scope>NUCLEOTIDE SEQUENCE [LARGE SCALE GENOMIC DNA]</scope>
    <source>
        <strain evidence="6 7">DSM 7445</strain>
    </source>
</reference>
<evidence type="ECO:0000259" key="5">
    <source>
        <dbReference type="PROSITE" id="PS50887"/>
    </source>
</evidence>
<dbReference type="NCBIfam" id="TIGR00229">
    <property type="entry name" value="sensory_box"/>
    <property type="match status" value="3"/>
</dbReference>
<feature type="domain" description="PAC" evidence="3">
    <location>
        <begin position="89"/>
        <end position="140"/>
    </location>
</feature>
<feature type="domain" description="PAS" evidence="2">
    <location>
        <begin position="33"/>
        <end position="65"/>
    </location>
</feature>
<evidence type="ECO:0000259" key="2">
    <source>
        <dbReference type="PROSITE" id="PS50112"/>
    </source>
</evidence>
<dbReference type="Gene3D" id="3.30.70.270">
    <property type="match status" value="1"/>
</dbReference>
<dbReference type="Gene3D" id="3.20.20.450">
    <property type="entry name" value="EAL domain"/>
    <property type="match status" value="1"/>
</dbReference>
<dbReference type="SMART" id="SM00267">
    <property type="entry name" value="GGDEF"/>
    <property type="match status" value="1"/>
</dbReference>
<feature type="domain" description="PAC" evidence="3">
    <location>
        <begin position="340"/>
        <end position="392"/>
    </location>
</feature>
<dbReference type="InterPro" id="IPR013656">
    <property type="entry name" value="PAS_4"/>
</dbReference>
<dbReference type="Pfam" id="PF13426">
    <property type="entry name" value="PAS_9"/>
    <property type="match status" value="2"/>
</dbReference>
<comment type="caution">
    <text evidence="6">The sequence shown here is derived from an EMBL/GenBank/DDBJ whole genome shotgun (WGS) entry which is preliminary data.</text>
</comment>
<dbReference type="FunFam" id="3.30.70.270:FF:000001">
    <property type="entry name" value="Diguanylate cyclase domain protein"/>
    <property type="match status" value="1"/>
</dbReference>
<dbReference type="PROSITE" id="PS50883">
    <property type="entry name" value="EAL"/>
    <property type="match status" value="1"/>
</dbReference>
<dbReference type="EMBL" id="SLZQ01000004">
    <property type="protein sequence ID" value="TCS37411.1"/>
    <property type="molecule type" value="Genomic_DNA"/>
</dbReference>
<name>A0A4R3HYL9_PAULE</name>
<evidence type="ECO:0000256" key="1">
    <source>
        <dbReference type="ARBA" id="ARBA00051114"/>
    </source>
</evidence>
<dbReference type="InterPro" id="IPR012226">
    <property type="entry name" value="Diguanyl_cyclase/Pdiesterase"/>
</dbReference>
<dbReference type="InterPro" id="IPR035965">
    <property type="entry name" value="PAS-like_dom_sf"/>
</dbReference>
<dbReference type="PROSITE" id="PS50113">
    <property type="entry name" value="PAC"/>
    <property type="match status" value="3"/>
</dbReference>
<dbReference type="InterPro" id="IPR000160">
    <property type="entry name" value="GGDEF_dom"/>
</dbReference>
<comment type="catalytic activity">
    <reaction evidence="1">
        <text>3',3'-c-di-GMP + H2O = 5'-phosphoguanylyl(3'-&gt;5')guanosine + H(+)</text>
        <dbReference type="Rhea" id="RHEA:24902"/>
        <dbReference type="ChEBI" id="CHEBI:15377"/>
        <dbReference type="ChEBI" id="CHEBI:15378"/>
        <dbReference type="ChEBI" id="CHEBI:58754"/>
        <dbReference type="ChEBI" id="CHEBI:58805"/>
        <dbReference type="EC" id="3.1.4.52"/>
    </reaction>
    <physiologicalReaction direction="left-to-right" evidence="1">
        <dbReference type="Rhea" id="RHEA:24903"/>
    </physiologicalReaction>
</comment>
<protein>
    <submittedName>
        <fullName evidence="6">PAS domain S-box-containing protein/diguanylate cyclase (GGDEF)-like protein</fullName>
    </submittedName>
</protein>
<dbReference type="PROSITE" id="PS50887">
    <property type="entry name" value="GGDEF"/>
    <property type="match status" value="1"/>
</dbReference>
<evidence type="ECO:0000259" key="3">
    <source>
        <dbReference type="PROSITE" id="PS50113"/>
    </source>
</evidence>
<dbReference type="SUPFAM" id="SSF55073">
    <property type="entry name" value="Nucleotide cyclase"/>
    <property type="match status" value="1"/>
</dbReference>
<dbReference type="Pfam" id="PF00990">
    <property type="entry name" value="GGDEF"/>
    <property type="match status" value="1"/>
</dbReference>
<organism evidence="6 7">
    <name type="scientific">Paucimonas lemoignei</name>
    <name type="common">Pseudomonas lemoignei</name>
    <dbReference type="NCBI Taxonomy" id="29443"/>
    <lineage>
        <taxon>Bacteria</taxon>
        <taxon>Pseudomonadati</taxon>
        <taxon>Pseudomonadota</taxon>
        <taxon>Betaproteobacteria</taxon>
        <taxon>Burkholderiales</taxon>
        <taxon>Burkholderiaceae</taxon>
        <taxon>Paucimonas</taxon>
    </lineage>
</organism>
<dbReference type="CDD" id="cd01948">
    <property type="entry name" value="EAL"/>
    <property type="match status" value="1"/>
</dbReference>
<sequence>MFAGDEKANSIEALTRFAQAIDQVPLVAVQGFDRDGIIRVWNDVSEKLYGISRSEALGRHIRDVLVSCRHHPGWEDEVARIWQAGKPAVPRDMQVATPAGGHVWVCSTMFPIREGEQTTGIYCIDIDITERKQRERDLLDKESRIRELFTKSADAIIMMREGQIQEFNPAALRLFGYGQDTNGLKGAVPYQISPKYQPDGRLSQEKMEEMHAIALKHGSHRFEWQYCTLDKRTFWGEVTLTVLDGSSDAFMYAIVRDITDRKRAEHELRLSAQVFEGSREGIAILDAKWCMMRVNAAFTELTGLQEQDIAGGGRDILRSDVHEPDFYERIKETVQRHGHWQGEIWGRRRNGESFPAWASVSAVRSSDQRIVNYIVIFSDISERKAAEERIRHLSEHDFLTGLPNRVLLLDRMHQAIASARRNRGKLAVLFLDLDRFKNINDSLGHHIGDNLLQALAERLKKCVRSNDTVSRQGGDEFVVMLSNIGDSGQVAHIAGNILHATGMPFYIESHTLTITTCVGISMYPDDGNDVDTLIKNADTAMYHAKESGRNNYQFFDHDMNVRMVERLTLEHELRVALDQNQLVLEYQPELDIGSGRIIGVEALLRWQHPEAGLLAPARFLHAAEASGLIVPIGDWVLQNACRQAKAWYDEGKPMRVGVNLSVIQFRQKDFLQKVRKTLEQTGLPPRYLELEITESVLLDASSSTMATMRALRDMGVALAVDDFGTGYSSLSYLKHFPVDKLKIDQSFVRDLADDVNDAAIIRAILIMAKSLKLKVIAEGVETMAQLDFLREQGCDEFQGHYVTQAVRPAELARFLQ</sequence>
<dbReference type="SMART" id="SM00086">
    <property type="entry name" value="PAC"/>
    <property type="match status" value="3"/>
</dbReference>
<dbReference type="OrthoDB" id="9813903at2"/>
<feature type="domain" description="GGDEF" evidence="5">
    <location>
        <begin position="424"/>
        <end position="557"/>
    </location>
</feature>
<dbReference type="InterPro" id="IPR052155">
    <property type="entry name" value="Biofilm_reg_signaling"/>
</dbReference>
<dbReference type="AlphaFoldDB" id="A0A4R3HYL9"/>
<dbReference type="SUPFAM" id="SSF141868">
    <property type="entry name" value="EAL domain-like"/>
    <property type="match status" value="1"/>
</dbReference>
<dbReference type="Proteomes" id="UP000295382">
    <property type="component" value="Unassembled WGS sequence"/>
</dbReference>
<dbReference type="InterPro" id="IPR000014">
    <property type="entry name" value="PAS"/>
</dbReference>
<dbReference type="InterPro" id="IPR043128">
    <property type="entry name" value="Rev_trsase/Diguanyl_cyclase"/>
</dbReference>
<dbReference type="InterPro" id="IPR001610">
    <property type="entry name" value="PAC"/>
</dbReference>
<dbReference type="Gene3D" id="3.30.450.20">
    <property type="entry name" value="PAS domain"/>
    <property type="match status" value="3"/>
</dbReference>
<dbReference type="PROSITE" id="PS50112">
    <property type="entry name" value="PAS"/>
    <property type="match status" value="2"/>
</dbReference>
<dbReference type="GO" id="GO:0071732">
    <property type="term" value="P:cellular response to nitric oxide"/>
    <property type="evidence" value="ECO:0007669"/>
    <property type="project" value="UniProtKB-ARBA"/>
</dbReference>
<gene>
    <name evidence="6" type="ORF">EDC30_104214</name>
</gene>
<dbReference type="NCBIfam" id="TIGR00254">
    <property type="entry name" value="GGDEF"/>
    <property type="match status" value="1"/>
</dbReference>
<dbReference type="SMART" id="SM00052">
    <property type="entry name" value="EAL"/>
    <property type="match status" value="1"/>
</dbReference>
<dbReference type="CDD" id="cd00130">
    <property type="entry name" value="PAS"/>
    <property type="match status" value="3"/>
</dbReference>
<dbReference type="PANTHER" id="PTHR44757:SF2">
    <property type="entry name" value="BIOFILM ARCHITECTURE MAINTENANCE PROTEIN MBAA"/>
    <property type="match status" value="1"/>
</dbReference>
<dbReference type="CDD" id="cd01949">
    <property type="entry name" value="GGDEF"/>
    <property type="match status" value="1"/>
</dbReference>
<dbReference type="SMART" id="SM00091">
    <property type="entry name" value="PAS"/>
    <property type="match status" value="3"/>
</dbReference>
<evidence type="ECO:0000313" key="6">
    <source>
        <dbReference type="EMBL" id="TCS37411.1"/>
    </source>
</evidence>
<feature type="domain" description="PAC" evidence="3">
    <location>
        <begin position="220"/>
        <end position="270"/>
    </location>
</feature>
<dbReference type="FunFam" id="3.20.20.450:FF:000001">
    <property type="entry name" value="Cyclic di-GMP phosphodiesterase yahA"/>
    <property type="match status" value="1"/>
</dbReference>
<dbReference type="PIRSF" id="PIRSF005925">
    <property type="entry name" value="Dos"/>
    <property type="match status" value="1"/>
</dbReference>
<feature type="domain" description="PAS" evidence="2">
    <location>
        <begin position="267"/>
        <end position="336"/>
    </location>
</feature>
<dbReference type="Pfam" id="PF08448">
    <property type="entry name" value="PAS_4"/>
    <property type="match status" value="1"/>
</dbReference>
<dbReference type="RefSeq" id="WP_132258505.1">
    <property type="nucleotide sequence ID" value="NZ_SLZQ01000004.1"/>
</dbReference>
<dbReference type="PANTHER" id="PTHR44757">
    <property type="entry name" value="DIGUANYLATE CYCLASE DGCP"/>
    <property type="match status" value="1"/>
</dbReference>
<evidence type="ECO:0000313" key="7">
    <source>
        <dbReference type="Proteomes" id="UP000295382"/>
    </source>
</evidence>
<dbReference type="InterPro" id="IPR000700">
    <property type="entry name" value="PAS-assoc_C"/>
</dbReference>